<dbReference type="EMBL" id="BLAJ01000002">
    <property type="protein sequence ID" value="GES49625.1"/>
    <property type="molecule type" value="Genomic_DNA"/>
</dbReference>
<proteinExistence type="predicted"/>
<accession>A0ABQ0Z2B2</accession>
<evidence type="ECO:0000313" key="2">
    <source>
        <dbReference type="Proteomes" id="UP000390335"/>
    </source>
</evidence>
<comment type="caution">
    <text evidence="1">The sequence shown here is derived from an EMBL/GenBank/DDBJ whole genome shotgun (WGS) entry which is preliminary data.</text>
</comment>
<sequence>MNEPRTKALFKSRDKLADGGRCHPAGRGSGSEATELHGAHEDFHFTRTIGLLAAHDEFKS</sequence>
<reference evidence="1 2" key="1">
    <citation type="journal article" date="2020" name="Genome Biol. Evol.">
        <title>Rhizobium dioscoreae sp. nov., a plant growth-promoting bacterium isolated from yam (Dioscorea species).</title>
        <authorList>
            <person name="Ouyabe M."/>
            <person name="Tanaka N."/>
            <person name="Shiwa Y."/>
            <person name="Fujita N."/>
            <person name="Kikuno H."/>
            <person name="Babil P."/>
            <person name="Shiwachi H."/>
        </authorList>
    </citation>
    <scope>NUCLEOTIDE SEQUENCE [LARGE SCALE GENOMIC DNA]</scope>
    <source>
        <strain evidence="1 2">S-93</strain>
    </source>
</reference>
<gene>
    <name evidence="1" type="ORF">RsS93_22390</name>
</gene>
<protein>
    <submittedName>
        <fullName evidence="1">Uncharacterized protein</fullName>
    </submittedName>
</protein>
<dbReference type="Proteomes" id="UP000390335">
    <property type="component" value="Unassembled WGS sequence"/>
</dbReference>
<evidence type="ECO:0000313" key="1">
    <source>
        <dbReference type="EMBL" id="GES49625.1"/>
    </source>
</evidence>
<name>A0ABQ0Z2B2_9HYPH</name>
<keyword evidence="2" id="KW-1185">Reference proteome</keyword>
<organism evidence="1 2">
    <name type="scientific">Rhizobium dioscoreae</name>
    <dbReference type="NCBI Taxonomy" id="2653122"/>
    <lineage>
        <taxon>Bacteria</taxon>
        <taxon>Pseudomonadati</taxon>
        <taxon>Pseudomonadota</taxon>
        <taxon>Alphaproteobacteria</taxon>
        <taxon>Hyphomicrobiales</taxon>
        <taxon>Rhizobiaceae</taxon>
        <taxon>Rhizobium/Agrobacterium group</taxon>
        <taxon>Rhizobium</taxon>
    </lineage>
</organism>